<keyword evidence="1" id="KW-0812">Transmembrane</keyword>
<dbReference type="STRING" id="452637.Oter_4008"/>
<feature type="transmembrane region" description="Helical" evidence="1">
    <location>
        <begin position="241"/>
        <end position="262"/>
    </location>
</feature>
<evidence type="ECO:0008006" key="4">
    <source>
        <dbReference type="Google" id="ProtNLM"/>
    </source>
</evidence>
<keyword evidence="1" id="KW-0472">Membrane</keyword>
<feature type="transmembrane region" description="Helical" evidence="1">
    <location>
        <begin position="203"/>
        <end position="229"/>
    </location>
</feature>
<dbReference type="eggNOG" id="COG1807">
    <property type="taxonomic scope" value="Bacteria"/>
</dbReference>
<feature type="transmembrane region" description="Helical" evidence="1">
    <location>
        <begin position="323"/>
        <end position="341"/>
    </location>
</feature>
<feature type="transmembrane region" description="Helical" evidence="1">
    <location>
        <begin position="297"/>
        <end position="316"/>
    </location>
</feature>
<organism evidence="2 3">
    <name type="scientific">Opitutus terrae (strain DSM 11246 / JCM 15787 / PB90-1)</name>
    <dbReference type="NCBI Taxonomy" id="452637"/>
    <lineage>
        <taxon>Bacteria</taxon>
        <taxon>Pseudomonadati</taxon>
        <taxon>Verrucomicrobiota</taxon>
        <taxon>Opitutia</taxon>
        <taxon>Opitutales</taxon>
        <taxon>Opitutaceae</taxon>
        <taxon>Opitutus</taxon>
    </lineage>
</organism>
<evidence type="ECO:0000313" key="2">
    <source>
        <dbReference type="EMBL" id="ACB77282.1"/>
    </source>
</evidence>
<feature type="transmembrane region" description="Helical" evidence="1">
    <location>
        <begin position="123"/>
        <end position="142"/>
    </location>
</feature>
<dbReference type="Proteomes" id="UP000007013">
    <property type="component" value="Chromosome"/>
</dbReference>
<keyword evidence="3" id="KW-1185">Reference proteome</keyword>
<reference evidence="2 3" key="1">
    <citation type="journal article" date="2011" name="J. Bacteriol.">
        <title>Genome sequence of the verrucomicrobium Opitutus terrae PB90-1, an abundant inhabitant of rice paddy soil ecosystems.</title>
        <authorList>
            <person name="van Passel M.W."/>
            <person name="Kant R."/>
            <person name="Palva A."/>
            <person name="Copeland A."/>
            <person name="Lucas S."/>
            <person name="Lapidus A."/>
            <person name="Glavina del Rio T."/>
            <person name="Pitluck S."/>
            <person name="Goltsman E."/>
            <person name="Clum A."/>
            <person name="Sun H."/>
            <person name="Schmutz J."/>
            <person name="Larimer F.W."/>
            <person name="Land M.L."/>
            <person name="Hauser L."/>
            <person name="Kyrpides N."/>
            <person name="Mikhailova N."/>
            <person name="Richardson P.P."/>
            <person name="Janssen P.H."/>
            <person name="de Vos W.M."/>
            <person name="Smidt H."/>
        </authorList>
    </citation>
    <scope>NUCLEOTIDE SEQUENCE [LARGE SCALE GENOMIC DNA]</scope>
    <source>
        <strain evidence="3">DSM 11246 / JCM 15787 / PB90-1</strain>
    </source>
</reference>
<proteinExistence type="predicted"/>
<dbReference type="HOGENOM" id="CLU_030340_0_0_0"/>
<name>B1ZZU6_OPITP</name>
<dbReference type="EMBL" id="CP001032">
    <property type="protein sequence ID" value="ACB77282.1"/>
    <property type="molecule type" value="Genomic_DNA"/>
</dbReference>
<evidence type="ECO:0000256" key="1">
    <source>
        <dbReference type="SAM" id="Phobius"/>
    </source>
</evidence>
<keyword evidence="1" id="KW-1133">Transmembrane helix</keyword>
<evidence type="ECO:0000313" key="3">
    <source>
        <dbReference type="Proteomes" id="UP000007013"/>
    </source>
</evidence>
<feature type="transmembrane region" description="Helical" evidence="1">
    <location>
        <begin position="347"/>
        <end position="367"/>
    </location>
</feature>
<dbReference type="AlphaFoldDB" id="B1ZZU6"/>
<feature type="transmembrane region" description="Helical" evidence="1">
    <location>
        <begin position="182"/>
        <end position="197"/>
    </location>
</feature>
<sequence length="424" mass="46727">MSRRPLGLLALCLAVALGGCVWAAWDMFGPQRRPMLQGWDDSHYYAWLPSVLIDRDLDFANQLIGHGTLPASAEAEVLAQPRTATGLLPNKYPPGWAFGSLPFFLVAHALAPPDASGYEPVYLMAVWLGQLLYAAGGLWLAVQILARFFPLRVATVATCASWLASPLLYYQSARLSLSHSQVFALAMLTLWLALRLWDGDQRARLWLLLGFASALLVVTRNVAVVYLAWPAWVLVRRLRTASAAGWLLAGAAAPVLVQVLAWKLLYGSWLVYSYGGEKFDFAQLHLVDVLASPRHGWFYWHPLLVGGVVAFAGWAWRRSEGRGWLLSLALIVVLNAAWPTWWLGSSFGHRGFEVATLFAAVGLATILQACRDRLGLQRAVASIIAIAIIWNLALLALFLTHRIPREGPVTYVEMARALASWPAP</sequence>
<gene>
    <name evidence="2" type="ordered locus">Oter_4008</name>
</gene>
<feature type="transmembrane region" description="Helical" evidence="1">
    <location>
        <begin position="379"/>
        <end position="399"/>
    </location>
</feature>
<protein>
    <recommendedName>
        <fullName evidence="4">Glycosyltransferase RgtA/B/C/D-like domain-containing protein</fullName>
    </recommendedName>
</protein>
<dbReference type="PROSITE" id="PS51257">
    <property type="entry name" value="PROKAR_LIPOPROTEIN"/>
    <property type="match status" value="1"/>
</dbReference>
<dbReference type="KEGG" id="ote:Oter_4008"/>
<accession>B1ZZU6</accession>